<dbReference type="InterPro" id="IPR020818">
    <property type="entry name" value="Chaperonin_GroES"/>
</dbReference>
<name>A0A1G7S2A8_9LACT</name>
<dbReference type="FunFam" id="2.30.33.40:FF:000001">
    <property type="entry name" value="10 kDa chaperonin"/>
    <property type="match status" value="1"/>
</dbReference>
<dbReference type="GO" id="GO:0051087">
    <property type="term" value="F:protein-folding chaperone binding"/>
    <property type="evidence" value="ECO:0007669"/>
    <property type="project" value="TreeGrafter"/>
</dbReference>
<dbReference type="HAMAP" id="MF_00580">
    <property type="entry name" value="CH10"/>
    <property type="match status" value="1"/>
</dbReference>
<accession>A0A1G7S2A8</accession>
<dbReference type="GO" id="GO:0044183">
    <property type="term" value="F:protein folding chaperone"/>
    <property type="evidence" value="ECO:0007669"/>
    <property type="project" value="InterPro"/>
</dbReference>
<dbReference type="GO" id="GO:0005737">
    <property type="term" value="C:cytoplasm"/>
    <property type="evidence" value="ECO:0007669"/>
    <property type="project" value="UniProtKB-SubCell"/>
</dbReference>
<dbReference type="SMART" id="SM00883">
    <property type="entry name" value="Cpn10"/>
    <property type="match status" value="1"/>
</dbReference>
<evidence type="ECO:0000256" key="4">
    <source>
        <dbReference type="RuleBase" id="RU000535"/>
    </source>
</evidence>
<sequence>MLKPLAKRIVLKPKEVEETTASGFVLPSSAQEKQQIGEVVAVGPEIEAEDGVKVGDQVIYKSYSATEIEDQGEKYIIIELKEALAIIE</sequence>
<dbReference type="PANTHER" id="PTHR10772:SF58">
    <property type="entry name" value="CO-CHAPERONIN GROES"/>
    <property type="match status" value="1"/>
</dbReference>
<comment type="function">
    <text evidence="3 4">Together with the chaperonin GroEL, plays an essential role in assisting protein folding. The GroEL-GroES system forms a nano-cage that allows encapsulation of the non-native substrate proteins and provides a physical environment optimized to promote and accelerate protein folding. GroES binds to the apical surface of the GroEL ring, thereby capping the opening of the GroEL channel.</text>
</comment>
<dbReference type="RefSeq" id="WP_090289643.1">
    <property type="nucleotide sequence ID" value="NZ_FNCK01000003.1"/>
</dbReference>
<keyword evidence="3" id="KW-0963">Cytoplasm</keyword>
<evidence type="ECO:0000313" key="5">
    <source>
        <dbReference type="EMBL" id="SDG16230.1"/>
    </source>
</evidence>
<protein>
    <recommendedName>
        <fullName evidence="3">Co-chaperonin GroES</fullName>
    </recommendedName>
    <alternativeName>
        <fullName evidence="3">10 kDa chaperonin</fullName>
    </alternativeName>
    <alternativeName>
        <fullName evidence="3">Chaperonin-10</fullName>
        <shortName evidence="3">Cpn10</shortName>
    </alternativeName>
</protein>
<proteinExistence type="inferred from homology"/>
<keyword evidence="2 3" id="KW-0143">Chaperone</keyword>
<dbReference type="AlphaFoldDB" id="A0A1G7S2A8"/>
<dbReference type="Pfam" id="PF00166">
    <property type="entry name" value="Cpn10"/>
    <property type="match status" value="1"/>
</dbReference>
<dbReference type="OrthoDB" id="9806791at2"/>
<dbReference type="GO" id="GO:0046872">
    <property type="term" value="F:metal ion binding"/>
    <property type="evidence" value="ECO:0007669"/>
    <property type="project" value="TreeGrafter"/>
</dbReference>
<evidence type="ECO:0000256" key="2">
    <source>
        <dbReference type="ARBA" id="ARBA00023186"/>
    </source>
</evidence>
<comment type="subcellular location">
    <subcellularLocation>
        <location evidence="3">Cytoplasm</location>
    </subcellularLocation>
</comment>
<dbReference type="STRING" id="120956.SAMN05421791_103241"/>
<comment type="similarity">
    <text evidence="1 3 4">Belongs to the GroES chaperonin family.</text>
</comment>
<comment type="subunit">
    <text evidence="3">Heptamer of 7 subunits arranged in a ring. Interacts with the chaperonin GroEL.</text>
</comment>
<dbReference type="Proteomes" id="UP000199708">
    <property type="component" value="Unassembled WGS sequence"/>
</dbReference>
<dbReference type="GO" id="GO:0051082">
    <property type="term" value="F:unfolded protein binding"/>
    <property type="evidence" value="ECO:0007669"/>
    <property type="project" value="TreeGrafter"/>
</dbReference>
<gene>
    <name evidence="3" type="primary">groES</name>
    <name evidence="3" type="synonym">groS</name>
    <name evidence="5" type="ORF">SAMN05421791_103241</name>
</gene>
<organism evidence="5 6">
    <name type="scientific">Facklamia miroungae</name>
    <dbReference type="NCBI Taxonomy" id="120956"/>
    <lineage>
        <taxon>Bacteria</taxon>
        <taxon>Bacillati</taxon>
        <taxon>Bacillota</taxon>
        <taxon>Bacilli</taxon>
        <taxon>Lactobacillales</taxon>
        <taxon>Aerococcaceae</taxon>
        <taxon>Facklamia</taxon>
    </lineage>
</organism>
<dbReference type="InterPro" id="IPR011032">
    <property type="entry name" value="GroES-like_sf"/>
</dbReference>
<evidence type="ECO:0000313" key="6">
    <source>
        <dbReference type="Proteomes" id="UP000199708"/>
    </source>
</evidence>
<dbReference type="Gene3D" id="2.30.33.40">
    <property type="entry name" value="GroES chaperonin"/>
    <property type="match status" value="1"/>
</dbReference>
<dbReference type="PRINTS" id="PR00297">
    <property type="entry name" value="CHAPERONIN10"/>
</dbReference>
<reference evidence="5 6" key="1">
    <citation type="submission" date="2016-10" db="EMBL/GenBank/DDBJ databases">
        <authorList>
            <person name="de Groot N.N."/>
        </authorList>
    </citation>
    <scope>NUCLEOTIDE SEQUENCE [LARGE SCALE GENOMIC DNA]</scope>
    <source>
        <strain evidence="5 6">ATCC BAA-466</strain>
    </source>
</reference>
<dbReference type="SUPFAM" id="SSF50129">
    <property type="entry name" value="GroES-like"/>
    <property type="match status" value="1"/>
</dbReference>
<dbReference type="PANTHER" id="PTHR10772">
    <property type="entry name" value="10 KDA HEAT SHOCK PROTEIN"/>
    <property type="match status" value="1"/>
</dbReference>
<dbReference type="EMBL" id="FNCK01000003">
    <property type="protein sequence ID" value="SDG16230.1"/>
    <property type="molecule type" value="Genomic_DNA"/>
</dbReference>
<dbReference type="InterPro" id="IPR037124">
    <property type="entry name" value="Chaperonin_GroES_sf"/>
</dbReference>
<dbReference type="GO" id="GO:0005524">
    <property type="term" value="F:ATP binding"/>
    <property type="evidence" value="ECO:0007669"/>
    <property type="project" value="InterPro"/>
</dbReference>
<evidence type="ECO:0000256" key="3">
    <source>
        <dbReference type="HAMAP-Rule" id="MF_00580"/>
    </source>
</evidence>
<keyword evidence="6" id="KW-1185">Reference proteome</keyword>
<evidence type="ECO:0000256" key="1">
    <source>
        <dbReference type="ARBA" id="ARBA00006975"/>
    </source>
</evidence>
<dbReference type="CDD" id="cd00320">
    <property type="entry name" value="cpn10"/>
    <property type="match status" value="1"/>
</dbReference>